<evidence type="ECO:0000259" key="1">
    <source>
        <dbReference type="PROSITE" id="PS50191"/>
    </source>
</evidence>
<evidence type="ECO:0000313" key="3">
    <source>
        <dbReference type="Proteomes" id="UP001324115"/>
    </source>
</evidence>
<dbReference type="InterPro" id="IPR036865">
    <property type="entry name" value="CRAL-TRIO_dom_sf"/>
</dbReference>
<dbReference type="SMART" id="SM00516">
    <property type="entry name" value="SEC14"/>
    <property type="match status" value="1"/>
</dbReference>
<proteinExistence type="predicted"/>
<dbReference type="PANTHER" id="PTHR45824">
    <property type="entry name" value="GH16843P"/>
    <property type="match status" value="1"/>
</dbReference>
<dbReference type="InterPro" id="IPR036273">
    <property type="entry name" value="CRAL/TRIO_N_dom_sf"/>
</dbReference>
<dbReference type="PANTHER" id="PTHR45824:SF22">
    <property type="entry name" value="SEC14P-LIKE PHOSPHATIDYLINOSITOL TRANSFER FAMILY PROTEIN"/>
    <property type="match status" value="1"/>
</dbReference>
<organism evidence="2 3">
    <name type="scientific">Quercus rubra</name>
    <name type="common">Northern red oak</name>
    <name type="synonym">Quercus borealis</name>
    <dbReference type="NCBI Taxonomy" id="3512"/>
    <lineage>
        <taxon>Eukaryota</taxon>
        <taxon>Viridiplantae</taxon>
        <taxon>Streptophyta</taxon>
        <taxon>Embryophyta</taxon>
        <taxon>Tracheophyta</taxon>
        <taxon>Spermatophyta</taxon>
        <taxon>Magnoliopsida</taxon>
        <taxon>eudicotyledons</taxon>
        <taxon>Gunneridae</taxon>
        <taxon>Pentapetalae</taxon>
        <taxon>rosids</taxon>
        <taxon>fabids</taxon>
        <taxon>Fagales</taxon>
        <taxon>Fagaceae</taxon>
        <taxon>Quercus</taxon>
    </lineage>
</organism>
<name>A0AAN7FT49_QUERU</name>
<dbReference type="FunFam" id="3.40.525.10:FF:000008">
    <property type="entry name" value="Phosphatidylinositol transfer protein 3"/>
    <property type="match status" value="1"/>
</dbReference>
<dbReference type="EMBL" id="JAXUIC010000002">
    <property type="protein sequence ID" value="KAK4599744.1"/>
    <property type="molecule type" value="Genomic_DNA"/>
</dbReference>
<dbReference type="EMBL" id="JAXUIC010000002">
    <property type="protein sequence ID" value="KAK4599743.1"/>
    <property type="molecule type" value="Genomic_DNA"/>
</dbReference>
<dbReference type="GO" id="GO:0008526">
    <property type="term" value="F:phosphatidylinositol transfer activity"/>
    <property type="evidence" value="ECO:0007669"/>
    <property type="project" value="TreeGrafter"/>
</dbReference>
<accession>A0AAN7FT49</accession>
<comment type="caution">
    <text evidence="2">The sequence shown here is derived from an EMBL/GenBank/DDBJ whole genome shotgun (WGS) entry which is preliminary data.</text>
</comment>
<keyword evidence="3" id="KW-1185">Reference proteome</keyword>
<dbReference type="SUPFAM" id="SSF52087">
    <property type="entry name" value="CRAL/TRIO domain"/>
    <property type="match status" value="1"/>
</dbReference>
<gene>
    <name evidence="2" type="ORF">RGQ29_009685</name>
</gene>
<dbReference type="SUPFAM" id="SSF46938">
    <property type="entry name" value="CRAL/TRIO N-terminal domain"/>
    <property type="match status" value="1"/>
</dbReference>
<dbReference type="InterPro" id="IPR001251">
    <property type="entry name" value="CRAL-TRIO_dom"/>
</dbReference>
<dbReference type="Proteomes" id="UP001324115">
    <property type="component" value="Unassembled WGS sequence"/>
</dbReference>
<dbReference type="AlphaFoldDB" id="A0AAN7FT49"/>
<dbReference type="InterPro" id="IPR011074">
    <property type="entry name" value="CRAL/TRIO_N_dom"/>
</dbReference>
<feature type="domain" description="CRAL-TRIO" evidence="1">
    <location>
        <begin position="81"/>
        <end position="245"/>
    </location>
</feature>
<protein>
    <recommendedName>
        <fullName evidence="1">CRAL-TRIO domain-containing protein</fullName>
    </recommendedName>
</protein>
<dbReference type="InterPro" id="IPR052578">
    <property type="entry name" value="PI_Transfer_CRAL-TRIO"/>
</dbReference>
<dbReference type="Pfam" id="PF03765">
    <property type="entry name" value="CRAL_TRIO_N"/>
    <property type="match status" value="1"/>
</dbReference>
<dbReference type="SMART" id="SM01100">
    <property type="entry name" value="CRAL_TRIO_N"/>
    <property type="match status" value="1"/>
</dbReference>
<dbReference type="Gene3D" id="3.40.525.10">
    <property type="entry name" value="CRAL-TRIO lipid binding domain"/>
    <property type="match status" value="1"/>
</dbReference>
<dbReference type="CDD" id="cd00170">
    <property type="entry name" value="SEC14"/>
    <property type="match status" value="1"/>
</dbReference>
<evidence type="ECO:0000313" key="2">
    <source>
        <dbReference type="EMBL" id="KAK4599743.1"/>
    </source>
</evidence>
<reference evidence="2 3" key="1">
    <citation type="journal article" date="2023" name="G3 (Bethesda)">
        <title>A haplotype-resolved chromosome-scale genome for Quercus rubra L. provides insights into the genetics of adaptive traits for red oak species.</title>
        <authorList>
            <person name="Kapoor B."/>
            <person name="Jenkins J."/>
            <person name="Schmutz J."/>
            <person name="Zhebentyayeva T."/>
            <person name="Kuelheim C."/>
            <person name="Coggeshall M."/>
            <person name="Heim C."/>
            <person name="Lasky J.R."/>
            <person name="Leites L."/>
            <person name="Islam-Faridi N."/>
            <person name="Romero-Severson J."/>
            <person name="DeLeo V.L."/>
            <person name="Lucas S.M."/>
            <person name="Lazic D."/>
            <person name="Gailing O."/>
            <person name="Carlson J."/>
            <person name="Staton M."/>
        </authorList>
    </citation>
    <scope>NUCLEOTIDE SEQUENCE [LARGE SCALE GENOMIC DNA]</scope>
    <source>
        <strain evidence="2">Pseudo-F2</strain>
    </source>
</reference>
<dbReference type="PROSITE" id="PS50191">
    <property type="entry name" value="CRAL_TRIO"/>
    <property type="match status" value="1"/>
</dbReference>
<dbReference type="Pfam" id="PF00650">
    <property type="entry name" value="CRAL_TRIO"/>
    <property type="match status" value="1"/>
</dbReference>
<sequence length="295" mass="34327">MFSRWTNSHHDQENDPHQAELKVNELKDAIGPQSGRSLQFCTNACFRRYLEARNWNVEKSKKMLEETLKWRSTFKPEEIRWNEVAIEGETGKIYRANFHDRNGRSVLILRPGMQNTTSLDNQMRHLVYLLENAILNLPEGQEQMSWLIDFTGWSITNNVPIKSARETINILQNHYPERLAIAFLYNPPRIFEAFWKIVKYFLDAKTFQKVKFVYPKNKDSVELMRTYFDEQNLPKEFGGKALLNYDYEEFSKMMTQDDVKSAALWGLDVKLQQAGNGYSGAEVAPEPVCLTPAAS</sequence>